<sequence length="59" mass="6470">MRIYYSVAAANDSAIVLTVVKVLQSNKDQLVTVLLALLMPRETINVHSHSIDIILVAAH</sequence>
<accession>A0ABQ9W319</accession>
<dbReference type="Proteomes" id="UP001266305">
    <property type="component" value="Unassembled WGS sequence"/>
</dbReference>
<gene>
    <name evidence="1" type="ORF">P7K49_006663</name>
</gene>
<evidence type="ECO:0000313" key="1">
    <source>
        <dbReference type="EMBL" id="KAK2116037.1"/>
    </source>
</evidence>
<reference evidence="1 2" key="1">
    <citation type="submission" date="2023-05" db="EMBL/GenBank/DDBJ databases">
        <title>B98-5 Cell Line De Novo Hybrid Assembly: An Optical Mapping Approach.</title>
        <authorList>
            <person name="Kananen K."/>
            <person name="Auerbach J.A."/>
            <person name="Kautto E."/>
            <person name="Blachly J.S."/>
        </authorList>
    </citation>
    <scope>NUCLEOTIDE SEQUENCE [LARGE SCALE GENOMIC DNA]</scope>
    <source>
        <strain evidence="1">B95-8</strain>
        <tissue evidence="1">Cell line</tissue>
    </source>
</reference>
<keyword evidence="2" id="KW-1185">Reference proteome</keyword>
<proteinExistence type="predicted"/>
<name>A0ABQ9W319_SAGOE</name>
<protein>
    <submittedName>
        <fullName evidence="1">Uncharacterized protein</fullName>
    </submittedName>
</protein>
<comment type="caution">
    <text evidence="1">The sequence shown here is derived from an EMBL/GenBank/DDBJ whole genome shotgun (WGS) entry which is preliminary data.</text>
</comment>
<evidence type="ECO:0000313" key="2">
    <source>
        <dbReference type="Proteomes" id="UP001266305"/>
    </source>
</evidence>
<feature type="non-terminal residue" evidence="1">
    <location>
        <position position="59"/>
    </location>
</feature>
<organism evidence="1 2">
    <name type="scientific">Saguinus oedipus</name>
    <name type="common">Cotton-top tamarin</name>
    <name type="synonym">Oedipomidas oedipus</name>
    <dbReference type="NCBI Taxonomy" id="9490"/>
    <lineage>
        <taxon>Eukaryota</taxon>
        <taxon>Metazoa</taxon>
        <taxon>Chordata</taxon>
        <taxon>Craniata</taxon>
        <taxon>Vertebrata</taxon>
        <taxon>Euteleostomi</taxon>
        <taxon>Mammalia</taxon>
        <taxon>Eutheria</taxon>
        <taxon>Euarchontoglires</taxon>
        <taxon>Primates</taxon>
        <taxon>Haplorrhini</taxon>
        <taxon>Platyrrhini</taxon>
        <taxon>Cebidae</taxon>
        <taxon>Callitrichinae</taxon>
        <taxon>Saguinus</taxon>
    </lineage>
</organism>
<dbReference type="EMBL" id="JASSZA010000003">
    <property type="protein sequence ID" value="KAK2116037.1"/>
    <property type="molecule type" value="Genomic_DNA"/>
</dbReference>